<dbReference type="AlphaFoldDB" id="A0A3M7MAC0"/>
<feature type="compositionally biased region" description="Basic and acidic residues" evidence="1">
    <location>
        <begin position="51"/>
        <end position="60"/>
    </location>
</feature>
<reference evidence="2 3" key="1">
    <citation type="journal article" date="2014" name="PLoS ONE">
        <title>De novo Genome Assembly of the Fungal Plant Pathogen Pyrenophora semeniperda.</title>
        <authorList>
            <person name="Soliai M.M."/>
            <person name="Meyer S.E."/>
            <person name="Udall J.A."/>
            <person name="Elzinga D.E."/>
            <person name="Hermansen R.A."/>
            <person name="Bodily P.M."/>
            <person name="Hart A.A."/>
            <person name="Coleman C.E."/>
        </authorList>
    </citation>
    <scope>NUCLEOTIDE SEQUENCE [LARGE SCALE GENOMIC DNA]</scope>
    <source>
        <strain evidence="2 3">CCB06</strain>
        <tissue evidence="2">Mycelium</tissue>
    </source>
</reference>
<evidence type="ECO:0000313" key="3">
    <source>
        <dbReference type="Proteomes" id="UP000265663"/>
    </source>
</evidence>
<organism evidence="2 3">
    <name type="scientific">Pyrenophora seminiperda CCB06</name>
    <dbReference type="NCBI Taxonomy" id="1302712"/>
    <lineage>
        <taxon>Eukaryota</taxon>
        <taxon>Fungi</taxon>
        <taxon>Dikarya</taxon>
        <taxon>Ascomycota</taxon>
        <taxon>Pezizomycotina</taxon>
        <taxon>Dothideomycetes</taxon>
        <taxon>Pleosporomycetidae</taxon>
        <taxon>Pleosporales</taxon>
        <taxon>Pleosporineae</taxon>
        <taxon>Pleosporaceae</taxon>
        <taxon>Pyrenophora</taxon>
    </lineage>
</organism>
<feature type="compositionally biased region" description="Polar residues" evidence="1">
    <location>
        <begin position="38"/>
        <end position="50"/>
    </location>
</feature>
<dbReference type="EMBL" id="KE747827">
    <property type="protein sequence ID" value="RMZ71427.1"/>
    <property type="molecule type" value="Genomic_DNA"/>
</dbReference>
<gene>
    <name evidence="2" type="ORF">GMOD_00006520</name>
</gene>
<keyword evidence="3" id="KW-1185">Reference proteome</keyword>
<proteinExistence type="predicted"/>
<name>A0A3M7MAC0_9PLEO</name>
<dbReference type="Proteomes" id="UP000265663">
    <property type="component" value="Unassembled WGS sequence"/>
</dbReference>
<accession>A0A3M7MAC0</accession>
<evidence type="ECO:0000256" key="1">
    <source>
        <dbReference type="SAM" id="MobiDB-lite"/>
    </source>
</evidence>
<feature type="region of interest" description="Disordered" evidence="1">
    <location>
        <begin position="16"/>
        <end position="93"/>
    </location>
</feature>
<sequence length="93" mass="9937">MVAVLNAGTRVPIAGWLHRRKARRGMRGGAPGPATGSRAKTSSSNYSTASADDRQVERSRYSLPWAPKPARPKSANVEEGLHGLQKGNKSLAE</sequence>
<protein>
    <submittedName>
        <fullName evidence="2">Uncharacterized protein</fullName>
    </submittedName>
</protein>
<feature type="compositionally biased region" description="Basic residues" evidence="1">
    <location>
        <begin position="17"/>
        <end position="26"/>
    </location>
</feature>
<evidence type="ECO:0000313" key="2">
    <source>
        <dbReference type="EMBL" id="RMZ71427.1"/>
    </source>
</evidence>